<proteinExistence type="predicted"/>
<feature type="region of interest" description="Disordered" evidence="1">
    <location>
        <begin position="23"/>
        <end position="42"/>
    </location>
</feature>
<dbReference type="AlphaFoldDB" id="A0A8J3WQ02"/>
<gene>
    <name evidence="2" type="ORF">Psi01_84930</name>
</gene>
<reference evidence="2 3" key="1">
    <citation type="submission" date="2021-01" db="EMBL/GenBank/DDBJ databases">
        <title>Whole genome shotgun sequence of Planobispora siamensis NBRC 107568.</title>
        <authorList>
            <person name="Komaki H."/>
            <person name="Tamura T."/>
        </authorList>
    </citation>
    <scope>NUCLEOTIDE SEQUENCE [LARGE SCALE GENOMIC DNA]</scope>
    <source>
        <strain evidence="2 3">NBRC 107568</strain>
    </source>
</reference>
<dbReference type="RefSeq" id="WP_204069849.1">
    <property type="nucleotide sequence ID" value="NZ_BOOJ01000107.1"/>
</dbReference>
<sequence length="274" mass="29698">MSGKARRSMADFLAQQRVVDTSAAATPLETVPPDPQPATAEAPVVPDPYEAVAEGALTERERADLATCEAALDVLRIAFTQAGKALQVIRDARLYRDTHATFEDYVADRWQMSRPQAYRLINAWPLAQRLSPIGDKDLNESQVRELLPLAAKHGAEAAETVYRTVVKTDGVKVTAPLLKGAVSILPPDRFDPAEAAEQIRRYLADGTGRQHSPATGAGDIVSAFTVEVGRLRTALQRLITKDLVSGAAVENPDEVKKAVAELRALLDEVEQKAL</sequence>
<evidence type="ECO:0000313" key="2">
    <source>
        <dbReference type="EMBL" id="GIH97863.1"/>
    </source>
</evidence>
<keyword evidence="3" id="KW-1185">Reference proteome</keyword>
<evidence type="ECO:0000256" key="1">
    <source>
        <dbReference type="SAM" id="MobiDB-lite"/>
    </source>
</evidence>
<dbReference type="Proteomes" id="UP000619788">
    <property type="component" value="Unassembled WGS sequence"/>
</dbReference>
<dbReference type="EMBL" id="BOOJ01000107">
    <property type="protein sequence ID" value="GIH97863.1"/>
    <property type="molecule type" value="Genomic_DNA"/>
</dbReference>
<evidence type="ECO:0000313" key="3">
    <source>
        <dbReference type="Proteomes" id="UP000619788"/>
    </source>
</evidence>
<protein>
    <submittedName>
        <fullName evidence="2">Uncharacterized protein</fullName>
    </submittedName>
</protein>
<accession>A0A8J3WQ02</accession>
<comment type="caution">
    <text evidence="2">The sequence shown here is derived from an EMBL/GenBank/DDBJ whole genome shotgun (WGS) entry which is preliminary data.</text>
</comment>
<name>A0A8J3WQ02_9ACTN</name>
<organism evidence="2 3">
    <name type="scientific">Planobispora siamensis</name>
    <dbReference type="NCBI Taxonomy" id="936338"/>
    <lineage>
        <taxon>Bacteria</taxon>
        <taxon>Bacillati</taxon>
        <taxon>Actinomycetota</taxon>
        <taxon>Actinomycetes</taxon>
        <taxon>Streptosporangiales</taxon>
        <taxon>Streptosporangiaceae</taxon>
        <taxon>Planobispora</taxon>
    </lineage>
</organism>